<evidence type="ECO:0000313" key="4">
    <source>
        <dbReference type="EMBL" id="CAF3910796.1"/>
    </source>
</evidence>
<reference evidence="3" key="1">
    <citation type="submission" date="2021-02" db="EMBL/GenBank/DDBJ databases">
        <authorList>
            <person name="Nowell W R."/>
        </authorList>
    </citation>
    <scope>NUCLEOTIDE SEQUENCE</scope>
</reference>
<dbReference type="EMBL" id="CAJNOO010002573">
    <property type="protein sequence ID" value="CAF1280287.1"/>
    <property type="molecule type" value="Genomic_DNA"/>
</dbReference>
<dbReference type="EMBL" id="CAJOBE010003986">
    <property type="protein sequence ID" value="CAF3910796.1"/>
    <property type="molecule type" value="Genomic_DNA"/>
</dbReference>
<gene>
    <name evidence="4" type="ORF">FNK824_LOCUS21084</name>
    <name evidence="3" type="ORF">RFH988_LOCUS28665</name>
</gene>
<evidence type="ECO:0000313" key="3">
    <source>
        <dbReference type="EMBL" id="CAF1280287.1"/>
    </source>
</evidence>
<keyword evidence="1" id="KW-0732">Signal</keyword>
<dbReference type="InterPro" id="IPR040841">
    <property type="entry name" value="Luciferase_dom"/>
</dbReference>
<protein>
    <recommendedName>
        <fullName evidence="2">Luciferase domain-containing protein</fullName>
    </recommendedName>
</protein>
<feature type="domain" description="Luciferase" evidence="2">
    <location>
        <begin position="154"/>
        <end position="226"/>
    </location>
</feature>
<dbReference type="InterPro" id="IPR048273">
    <property type="entry name" value="Luciferase"/>
</dbReference>
<accession>A0A815C8K0</accession>
<dbReference type="OrthoDB" id="9987011at2759"/>
<comment type="caution">
    <text evidence="3">The sequence shown here is derived from an EMBL/GenBank/DDBJ whole genome shotgun (WGS) entry which is preliminary data.</text>
</comment>
<evidence type="ECO:0000256" key="1">
    <source>
        <dbReference type="SAM" id="SignalP"/>
    </source>
</evidence>
<feature type="signal peptide" evidence="1">
    <location>
        <begin position="1"/>
        <end position="22"/>
    </location>
</feature>
<dbReference type="PANTHER" id="PTHR38695">
    <property type="entry name" value="AMINO ACID PERMEASE_ SLC12A DOMAIN-CONTAINING PROTEIN"/>
    <property type="match status" value="1"/>
</dbReference>
<proteinExistence type="predicted"/>
<evidence type="ECO:0000313" key="5">
    <source>
        <dbReference type="Proteomes" id="UP000663882"/>
    </source>
</evidence>
<organism evidence="3 5">
    <name type="scientific">Rotaria sordida</name>
    <dbReference type="NCBI Taxonomy" id="392033"/>
    <lineage>
        <taxon>Eukaryota</taxon>
        <taxon>Metazoa</taxon>
        <taxon>Spiralia</taxon>
        <taxon>Gnathifera</taxon>
        <taxon>Rotifera</taxon>
        <taxon>Eurotatoria</taxon>
        <taxon>Bdelloidea</taxon>
        <taxon>Philodinida</taxon>
        <taxon>Philodinidae</taxon>
        <taxon>Rotaria</taxon>
    </lineage>
</organism>
<name>A0A815C8K0_9BILA</name>
<sequence length="238" mass="27574">MILLTALALLVILFVLFKRSYNQYASGLREKPKYFLWLLTCFINFKGWSKESYCLRTDNIKSTDNSGYLNDKDIPVRNQSRPKMLRALPHRQLTQQAPDEIMYEMHKHMESISIPRYGGQTINDQLLLRGPSMVEYTGANALFLPNPNKNTIENGEFAHLHSNDGSFHMILHPSDAKLLINKQWGEKFPLVGMNLFNKIIVPDSFVLIYAPQNESELNIWKTILNACIDYNRDNKNKH</sequence>
<dbReference type="Proteomes" id="UP000663874">
    <property type="component" value="Unassembled WGS sequence"/>
</dbReference>
<dbReference type="Proteomes" id="UP000663882">
    <property type="component" value="Unassembled WGS sequence"/>
</dbReference>
<feature type="chain" id="PRO_5036411381" description="Luciferase domain-containing protein" evidence="1">
    <location>
        <begin position="23"/>
        <end position="238"/>
    </location>
</feature>
<evidence type="ECO:0000259" key="2">
    <source>
        <dbReference type="Pfam" id="PF17648"/>
    </source>
</evidence>
<dbReference type="Pfam" id="PF17648">
    <property type="entry name" value="Luciferase"/>
    <property type="match status" value="1"/>
</dbReference>
<dbReference type="PANTHER" id="PTHR38695:SF1">
    <property type="entry name" value="AMINO ACID PERMEASE_ SLC12A DOMAIN-CONTAINING PROTEIN"/>
    <property type="match status" value="1"/>
</dbReference>
<dbReference type="AlphaFoldDB" id="A0A815C8K0"/>